<reference evidence="2" key="1">
    <citation type="submission" date="2021-08" db="EMBL/GenBank/DDBJ databases">
        <title>Prevotella lacticifex sp. nov., isolated from rumen of cow.</title>
        <authorList>
            <person name="Shinkai T."/>
            <person name="Ikeyama N."/>
            <person name="Kumagai M."/>
            <person name="Ohmori H."/>
            <person name="Sakamoto M."/>
            <person name="Ohkuma M."/>
            <person name="Mitsumori M."/>
        </authorList>
    </citation>
    <scope>NUCLEOTIDE SEQUENCE</scope>
    <source>
        <strain evidence="2">JCM 8259</strain>
    </source>
</reference>
<gene>
    <name evidence="2" type="ORF">PRMUPPPA20_08390</name>
</gene>
<evidence type="ECO:0000256" key="1">
    <source>
        <dbReference type="SAM" id="Phobius"/>
    </source>
</evidence>
<organism evidence="2 3">
    <name type="scientific">Xylanibacter ruminicola</name>
    <name type="common">Prevotella ruminicola</name>
    <dbReference type="NCBI Taxonomy" id="839"/>
    <lineage>
        <taxon>Bacteria</taxon>
        <taxon>Pseudomonadati</taxon>
        <taxon>Bacteroidota</taxon>
        <taxon>Bacteroidia</taxon>
        <taxon>Bacteroidales</taxon>
        <taxon>Prevotellaceae</taxon>
        <taxon>Xylanibacter</taxon>
    </lineage>
</organism>
<proteinExistence type="predicted"/>
<dbReference type="AlphaFoldDB" id="A0AA37HZF9"/>
<keyword evidence="1" id="KW-1133">Transmembrane helix</keyword>
<dbReference type="GeneID" id="31499879"/>
<evidence type="ECO:0000313" key="3">
    <source>
        <dbReference type="Proteomes" id="UP000887097"/>
    </source>
</evidence>
<keyword evidence="1" id="KW-0812">Transmembrane</keyword>
<comment type="caution">
    <text evidence="2">The sequence shown here is derived from an EMBL/GenBank/DDBJ whole genome shotgun (WGS) entry which is preliminary data.</text>
</comment>
<evidence type="ECO:0000313" key="2">
    <source>
        <dbReference type="EMBL" id="GJG32730.1"/>
    </source>
</evidence>
<dbReference type="EMBL" id="BPTT01000001">
    <property type="protein sequence ID" value="GJG32730.1"/>
    <property type="molecule type" value="Genomic_DNA"/>
</dbReference>
<accession>A0AA37HZF9</accession>
<name>A0AA37HZF9_XYLRU</name>
<dbReference type="Proteomes" id="UP000887097">
    <property type="component" value="Unassembled WGS sequence"/>
</dbReference>
<keyword evidence="1" id="KW-0472">Membrane</keyword>
<feature type="transmembrane region" description="Helical" evidence="1">
    <location>
        <begin position="20"/>
        <end position="42"/>
    </location>
</feature>
<protein>
    <submittedName>
        <fullName evidence="2">Uncharacterized protein</fullName>
    </submittedName>
</protein>
<sequence>MRFYKKVWGIIWEFNSIGEYISFCIGRLLGAIIFFVGLYLLVECSGSDATTNPEYDYEPIPASFYQYD</sequence>
<dbReference type="RefSeq" id="WP_013064191.1">
    <property type="nucleotide sequence ID" value="NZ_BPTT01000001.1"/>
</dbReference>